<dbReference type="GO" id="GO:0003899">
    <property type="term" value="F:DNA-directed RNA polymerase activity"/>
    <property type="evidence" value="ECO:0007669"/>
    <property type="project" value="UniProtKB-EC"/>
</dbReference>
<dbReference type="GO" id="GO:0000428">
    <property type="term" value="C:DNA-directed RNA polymerase complex"/>
    <property type="evidence" value="ECO:0007669"/>
    <property type="project" value="UniProtKB-KW"/>
</dbReference>
<comment type="catalytic activity">
    <reaction evidence="8">
        <text>RNA(n) + a ribonucleoside 5'-triphosphate = RNA(n+1) + diphosphate</text>
        <dbReference type="Rhea" id="RHEA:21248"/>
        <dbReference type="Rhea" id="RHEA-COMP:14527"/>
        <dbReference type="Rhea" id="RHEA-COMP:17342"/>
        <dbReference type="ChEBI" id="CHEBI:33019"/>
        <dbReference type="ChEBI" id="CHEBI:61557"/>
        <dbReference type="ChEBI" id="CHEBI:140395"/>
        <dbReference type="EC" id="2.7.7.6"/>
    </reaction>
</comment>
<dbReference type="GO" id="GO:0006351">
    <property type="term" value="P:DNA-templated transcription"/>
    <property type="evidence" value="ECO:0007669"/>
    <property type="project" value="InterPro"/>
</dbReference>
<comment type="similarity">
    <text evidence="1">Belongs to the RNA polymerase subunit omega family.</text>
</comment>
<evidence type="ECO:0000256" key="4">
    <source>
        <dbReference type="ARBA" id="ARBA00022478"/>
    </source>
</evidence>
<gene>
    <name evidence="9" type="ORF">SCABRO_02218</name>
</gene>
<dbReference type="EC" id="2.7.7.6" evidence="2"/>
<dbReference type="InterPro" id="IPR036161">
    <property type="entry name" value="RPB6/omega-like_sf"/>
</dbReference>
<dbReference type="Gene3D" id="3.90.940.10">
    <property type="match status" value="1"/>
</dbReference>
<reference evidence="9 10" key="1">
    <citation type="submission" date="2014-10" db="EMBL/GenBank/DDBJ databases">
        <title>Draft genome of anammox bacterium scalindua brodae, obtained using differential coverage binning of sequence data from two enrichment reactors.</title>
        <authorList>
            <person name="Speth D.R."/>
            <person name="Russ L."/>
            <person name="Kartal B."/>
            <person name="Op den Camp H.J."/>
            <person name="Dutilh B.E."/>
            <person name="Jetten M.S."/>
        </authorList>
    </citation>
    <scope>NUCLEOTIDE SEQUENCE [LARGE SCALE GENOMIC DNA]</scope>
    <source>
        <strain evidence="9">RU1</strain>
    </source>
</reference>
<protein>
    <recommendedName>
        <fullName evidence="3">DNA-directed RNA polymerase subunit omega</fullName>
        <ecNumber evidence="2">2.7.7.6</ecNumber>
    </recommendedName>
    <alternativeName>
        <fullName evidence="7">RNA polymerase omega subunit</fullName>
    </alternativeName>
    <alternativeName>
        <fullName evidence="6">Transcriptase subunit omega</fullName>
    </alternativeName>
</protein>
<evidence type="ECO:0000256" key="3">
    <source>
        <dbReference type="ARBA" id="ARBA00013725"/>
    </source>
</evidence>
<evidence type="ECO:0000256" key="7">
    <source>
        <dbReference type="ARBA" id="ARBA00030998"/>
    </source>
</evidence>
<dbReference type="AlphaFoldDB" id="A0A0B0EG31"/>
<comment type="caution">
    <text evidence="9">The sequence shown here is derived from an EMBL/GenBank/DDBJ whole genome shotgun (WGS) entry which is preliminary data.</text>
</comment>
<dbReference type="SUPFAM" id="SSF63562">
    <property type="entry name" value="RPB6/omega subunit-like"/>
    <property type="match status" value="1"/>
</dbReference>
<evidence type="ECO:0000313" key="9">
    <source>
        <dbReference type="EMBL" id="KHE92047.1"/>
    </source>
</evidence>
<evidence type="ECO:0000256" key="5">
    <source>
        <dbReference type="ARBA" id="ARBA00023163"/>
    </source>
</evidence>
<proteinExistence type="inferred from homology"/>
<keyword evidence="5" id="KW-0804">Transcription</keyword>
<dbReference type="InterPro" id="IPR006110">
    <property type="entry name" value="Pol_omega/Rpo6/RPB6"/>
</dbReference>
<keyword evidence="4" id="KW-0240">DNA-directed RNA polymerase</keyword>
<evidence type="ECO:0000313" key="10">
    <source>
        <dbReference type="Proteomes" id="UP000030652"/>
    </source>
</evidence>
<dbReference type="Proteomes" id="UP000030652">
    <property type="component" value="Unassembled WGS sequence"/>
</dbReference>
<evidence type="ECO:0000256" key="6">
    <source>
        <dbReference type="ARBA" id="ARBA00029924"/>
    </source>
</evidence>
<evidence type="ECO:0000256" key="2">
    <source>
        <dbReference type="ARBA" id="ARBA00012418"/>
    </source>
</evidence>
<dbReference type="GO" id="GO:0003677">
    <property type="term" value="F:DNA binding"/>
    <property type="evidence" value="ECO:0007669"/>
    <property type="project" value="InterPro"/>
</dbReference>
<evidence type="ECO:0000256" key="1">
    <source>
        <dbReference type="ARBA" id="ARBA00006711"/>
    </source>
</evidence>
<dbReference type="EMBL" id="JRYO01000154">
    <property type="protein sequence ID" value="KHE92047.1"/>
    <property type="molecule type" value="Genomic_DNA"/>
</dbReference>
<dbReference type="Pfam" id="PF01192">
    <property type="entry name" value="RNA_pol_Rpb6"/>
    <property type="match status" value="1"/>
</dbReference>
<accession>A0A0B0EG31</accession>
<sequence>MKFFLDENRKHGKNNGFNNFLHFYNMTDNLDKPTEDYGTFHMTTILIKRARELMDGAPSLIGSDTSDPVQAAFEEFARGKLNITGDVVTEEK</sequence>
<name>A0A0B0EG31_9BACT</name>
<evidence type="ECO:0000256" key="8">
    <source>
        <dbReference type="ARBA" id="ARBA00048552"/>
    </source>
</evidence>
<organism evidence="9 10">
    <name type="scientific">Candidatus Scalindua brodae</name>
    <dbReference type="NCBI Taxonomy" id="237368"/>
    <lineage>
        <taxon>Bacteria</taxon>
        <taxon>Pseudomonadati</taxon>
        <taxon>Planctomycetota</taxon>
        <taxon>Candidatus Brocadiia</taxon>
        <taxon>Candidatus Brocadiales</taxon>
        <taxon>Candidatus Scalinduaceae</taxon>
        <taxon>Candidatus Scalindua</taxon>
    </lineage>
</organism>